<keyword evidence="2" id="KW-0906">Nuclear pore complex</keyword>
<evidence type="ECO:0000256" key="2">
    <source>
        <dbReference type="ARBA" id="ARBA00023132"/>
    </source>
</evidence>
<keyword evidence="2" id="KW-0539">Nucleus</keyword>
<keyword evidence="2" id="KW-0509">mRNA transport</keyword>
<gene>
    <name evidence="4" type="ORF">QCA50_009920</name>
</gene>
<feature type="compositionally biased region" description="Basic and acidic residues" evidence="3">
    <location>
        <begin position="282"/>
        <end position="294"/>
    </location>
</feature>
<feature type="compositionally biased region" description="Polar residues" evidence="3">
    <location>
        <begin position="342"/>
        <end position="373"/>
    </location>
</feature>
<feature type="region of interest" description="Disordered" evidence="3">
    <location>
        <begin position="282"/>
        <end position="596"/>
    </location>
</feature>
<feature type="region of interest" description="Disordered" evidence="3">
    <location>
        <begin position="636"/>
        <end position="1000"/>
    </location>
</feature>
<feature type="compositionally biased region" description="Low complexity" evidence="3">
    <location>
        <begin position="961"/>
        <end position="971"/>
    </location>
</feature>
<protein>
    <submittedName>
        <fullName evidence="4">Uncharacterized protein</fullName>
    </submittedName>
</protein>
<evidence type="ECO:0000313" key="4">
    <source>
        <dbReference type="EMBL" id="KAK7686845.1"/>
    </source>
</evidence>
<feature type="compositionally biased region" description="Polar residues" evidence="3">
    <location>
        <begin position="759"/>
        <end position="781"/>
    </location>
</feature>
<comment type="caution">
    <text evidence="4">The sequence shown here is derived from an EMBL/GenBank/DDBJ whole genome shotgun (WGS) entry which is preliminary data.</text>
</comment>
<feature type="compositionally biased region" description="Pro residues" evidence="3">
    <location>
        <begin position="850"/>
        <end position="860"/>
    </location>
</feature>
<comment type="subcellular location">
    <subcellularLocation>
        <location evidence="1">Nucleus</location>
        <location evidence="1">Nuclear pore complex</location>
    </subcellularLocation>
</comment>
<feature type="compositionally biased region" description="Basic and acidic residues" evidence="3">
    <location>
        <begin position="742"/>
        <end position="752"/>
    </location>
</feature>
<feature type="compositionally biased region" description="Basic and acidic residues" evidence="3">
    <location>
        <begin position="328"/>
        <end position="341"/>
    </location>
</feature>
<evidence type="ECO:0000256" key="1">
    <source>
        <dbReference type="ARBA" id="ARBA00004567"/>
    </source>
</evidence>
<dbReference type="AlphaFoldDB" id="A0AAW0GCQ7"/>
<evidence type="ECO:0000256" key="3">
    <source>
        <dbReference type="SAM" id="MobiDB-lite"/>
    </source>
</evidence>
<dbReference type="Pfam" id="PF13634">
    <property type="entry name" value="Nucleoporin_FG"/>
    <property type="match status" value="4"/>
</dbReference>
<dbReference type="Proteomes" id="UP001385951">
    <property type="component" value="Unassembled WGS sequence"/>
</dbReference>
<dbReference type="InterPro" id="IPR025574">
    <property type="entry name" value="Nucleoporin_FG_rpt"/>
</dbReference>
<feature type="region of interest" description="Disordered" evidence="3">
    <location>
        <begin position="211"/>
        <end position="242"/>
    </location>
</feature>
<feature type="compositionally biased region" description="Basic and acidic residues" evidence="3">
    <location>
        <begin position="650"/>
        <end position="659"/>
    </location>
</feature>
<feature type="compositionally biased region" description="Low complexity" evidence="3">
    <location>
        <begin position="690"/>
        <end position="700"/>
    </location>
</feature>
<sequence length="1000" mass="107874">MKDGVGNEVSVSNENAKFNPLLEKVKNTEPSLSRDGSPLLSEVKQNSLIPFQFNAAHEDQSRSRSPAEHEFAPLYKDTEGNLVRPPFINLDPRERYHLLQLKRTVEASDAARRRLKYMINPNETKSQPIANNKVETSTQTHDVTYVSNKLNFSNTKKQLAASEKYRITKKPKNTRGGFCNEIFYDLDEVKSKIQKRKNKLDGYLGNINKPDFKKNDESSDHKTQMEIGNDHDEISSTINSRHVKTTNDRFGLEDSLLNNKKPSFKLDENYVAQTSKLSNIIKLKEDEKTDHSKDNASNADQSKDRVQPSSGFNFQLNKNDMESIVSKHNKDEESITNHEKASTSSGKPTFNFKPSSKDNTLPTPASLNSSSKPLFSFGDDSSKKNQDASTPAPTFAFGKQEPEKKNAAPSFAFGKTENKEEPKPAFSFGKTETDKDNKSAPTFSFGNTAKKSDGPTSLFSAKNNEDKPDDSASKRKRSLTNDDSENAATASKPLFSFGKSEKSKNESTPTPFSFGEKSEAPKPLFSFGSKDSSTSAPLFGSGSGEKKSETPQPLFGGKTDAKEDGSKPSFGGISDNKDSLAKPLFGSNANNNVESAKPLFSANSDLKDQASKSLFGGELKEPKPLFGESKEAAKPLFGGLGSFGGPTKTSLEEKKEEPQKPLFGGNIEKKDEVSRPLFGNISEKKDEPSKPSFSFSQPSKATTDGFSFGAKNDKPSFSFGGSQNNTKDTPAFCGAKPSFNITDDKQNDEPPAKRPMFSFGNTSKPSLFGGNTPQPNPSSSGPKPPAFSFGAKDSTPGVGSKPSTPPIFGLNNNTGSGNAFNNQAVGSNPAVPTKPSFEFNFGATTLPSINPAPPSNPPASAPAFSFGGSSRSNTPQAPAFGGMSTNNIVAPQPSFGGFGQQQLQANLFKPNQSAPPPAFLFGGASRGGTPVSMMGQGQPQPNMFGNPSNGGTPTPPIFGSMQQPAQQQGMMNGMGGAPQQPYTPPLVANRKILPVRPRRR</sequence>
<accession>A0AAW0GCQ7</accession>
<dbReference type="EMBL" id="JASBNA010000015">
    <property type="protein sequence ID" value="KAK7686845.1"/>
    <property type="molecule type" value="Genomic_DNA"/>
</dbReference>
<organism evidence="4 5">
    <name type="scientific">Cerrena zonata</name>
    <dbReference type="NCBI Taxonomy" id="2478898"/>
    <lineage>
        <taxon>Eukaryota</taxon>
        <taxon>Fungi</taxon>
        <taxon>Dikarya</taxon>
        <taxon>Basidiomycota</taxon>
        <taxon>Agaricomycotina</taxon>
        <taxon>Agaricomycetes</taxon>
        <taxon>Polyporales</taxon>
        <taxon>Cerrenaceae</taxon>
        <taxon>Cerrena</taxon>
    </lineage>
</organism>
<feature type="compositionally biased region" description="Polar residues" evidence="3">
    <location>
        <begin position="439"/>
        <end position="462"/>
    </location>
</feature>
<feature type="compositionally biased region" description="Polar residues" evidence="3">
    <location>
        <begin position="307"/>
        <end position="318"/>
    </location>
</feature>
<keyword evidence="5" id="KW-1185">Reference proteome</keyword>
<feature type="compositionally biased region" description="Low complexity" evidence="3">
    <location>
        <begin position="861"/>
        <end position="872"/>
    </location>
</feature>
<proteinExistence type="predicted"/>
<keyword evidence="2" id="KW-0813">Transport</keyword>
<feature type="compositionally biased region" description="Polar residues" evidence="3">
    <location>
        <begin position="719"/>
        <end position="728"/>
    </location>
</feature>
<feature type="compositionally biased region" description="Basic and acidic residues" evidence="3">
    <location>
        <begin position="211"/>
        <end position="234"/>
    </location>
</feature>
<feature type="compositionally biased region" description="Polar residues" evidence="3">
    <location>
        <begin position="903"/>
        <end position="912"/>
    </location>
</feature>
<reference evidence="4 5" key="1">
    <citation type="submission" date="2022-09" db="EMBL/GenBank/DDBJ databases">
        <authorList>
            <person name="Palmer J.M."/>
        </authorList>
    </citation>
    <scope>NUCLEOTIDE SEQUENCE [LARGE SCALE GENOMIC DNA]</scope>
    <source>
        <strain evidence="4 5">DSM 7382</strain>
    </source>
</reference>
<feature type="compositionally biased region" description="Basic and acidic residues" evidence="3">
    <location>
        <begin position="463"/>
        <end position="473"/>
    </location>
</feature>
<dbReference type="GO" id="GO:0005643">
    <property type="term" value="C:nuclear pore"/>
    <property type="evidence" value="ECO:0007669"/>
    <property type="project" value="UniProtKB-SubCell"/>
</dbReference>
<keyword evidence="2" id="KW-0811">Translocation</keyword>
<feature type="compositionally biased region" description="Low complexity" evidence="3">
    <location>
        <begin position="811"/>
        <end position="822"/>
    </location>
</feature>
<evidence type="ECO:0000313" key="5">
    <source>
        <dbReference type="Proteomes" id="UP001385951"/>
    </source>
</evidence>
<keyword evidence="2" id="KW-0653">Protein transport</keyword>
<name>A0AAW0GCQ7_9APHY</name>